<evidence type="ECO:0000259" key="7">
    <source>
        <dbReference type="Pfam" id="PF14833"/>
    </source>
</evidence>
<dbReference type="SUPFAM" id="SSF48179">
    <property type="entry name" value="6-phosphogluconate dehydrogenase C-terminal domain-like"/>
    <property type="match status" value="1"/>
</dbReference>
<evidence type="ECO:0000256" key="4">
    <source>
        <dbReference type="ARBA" id="ARBA00023027"/>
    </source>
</evidence>
<dbReference type="GO" id="GO:0008442">
    <property type="term" value="F:3-hydroxyisobutyrate dehydrogenase activity"/>
    <property type="evidence" value="ECO:0007669"/>
    <property type="project" value="UniProtKB-EC"/>
</dbReference>
<comment type="similarity">
    <text evidence="1 5">Belongs to the HIBADH-related family.</text>
</comment>
<dbReference type="InterPro" id="IPR002204">
    <property type="entry name" value="3-OH-isobutyrate_DH-rel_CS"/>
</dbReference>
<dbReference type="PANTHER" id="PTHR22981">
    <property type="entry name" value="3-HYDROXYISOBUTYRATE DEHYDROGENASE-RELATED"/>
    <property type="match status" value="1"/>
</dbReference>
<comment type="catalytic activity">
    <reaction evidence="5">
        <text>3-hydroxy-2-methylpropanoate + NAD(+) = 2-methyl-3-oxopropanoate + NADH + H(+)</text>
        <dbReference type="Rhea" id="RHEA:17681"/>
        <dbReference type="ChEBI" id="CHEBI:11805"/>
        <dbReference type="ChEBI" id="CHEBI:15378"/>
        <dbReference type="ChEBI" id="CHEBI:57540"/>
        <dbReference type="ChEBI" id="CHEBI:57700"/>
        <dbReference type="ChEBI" id="CHEBI:57945"/>
        <dbReference type="EC" id="1.1.1.31"/>
    </reaction>
</comment>
<feature type="domain" description="3-hydroxyisobutyrate dehydrogenase-like NAD-binding" evidence="7">
    <location>
        <begin position="199"/>
        <end position="323"/>
    </location>
</feature>
<name>A0ABW1YLY7_9GAMM</name>
<dbReference type="InterPro" id="IPR008927">
    <property type="entry name" value="6-PGluconate_DH-like_C_sf"/>
</dbReference>
<feature type="domain" description="6-phosphogluconate dehydrogenase NADP-binding" evidence="6">
    <location>
        <begin position="37"/>
        <end position="196"/>
    </location>
</feature>
<keyword evidence="4 5" id="KW-0520">NAD</keyword>
<accession>A0ABW1YLY7</accession>
<evidence type="ECO:0000313" key="8">
    <source>
        <dbReference type="EMBL" id="MFC6633060.1"/>
    </source>
</evidence>
<dbReference type="InterPro" id="IPR011548">
    <property type="entry name" value="HIBADH"/>
</dbReference>
<dbReference type="EMBL" id="JBHSVR010000001">
    <property type="protein sequence ID" value="MFC6633060.1"/>
    <property type="molecule type" value="Genomic_DNA"/>
</dbReference>
<sequence>MATLSPLPPNFACKSVVSRGWRQGTNNNQQGVSNMEKIAFIGLGNMGGPMAANLARAGYDVTAFDLSETALAQAVANGCARGESAQQSVQGVDVVISMLPSGDAVKGLYLGARGLLQALSENALVIDCSTISAVDARQLIAAASERGIRAVDAPVSGGTAAAAAGTLSFMCGGDAGAVDAARPFLQAMGASIFHAGPAGSGQVAKICNNMLLAIHMIGTAEALQLGVDNGLDPTVLSDIMKASSGGNWSLEKYNPYPGVMDGVPASSGYAGGFAVALMLKDLGLAMDTAAGSASSTPLGALAKNLYQLHGGSDENRRLDFSSIQNLFRRPAGEG</sequence>
<reference evidence="9" key="1">
    <citation type="journal article" date="2019" name="Int. J. Syst. Evol. Microbiol.">
        <title>The Global Catalogue of Microorganisms (GCM) 10K type strain sequencing project: providing services to taxonomists for standard genome sequencing and annotation.</title>
        <authorList>
            <consortium name="The Broad Institute Genomics Platform"/>
            <consortium name="The Broad Institute Genome Sequencing Center for Infectious Disease"/>
            <person name="Wu L."/>
            <person name="Ma J."/>
        </authorList>
    </citation>
    <scope>NUCLEOTIDE SEQUENCE [LARGE SCALE GENOMIC DNA]</scope>
    <source>
        <strain evidence="9">CGMCC 1.13718</strain>
    </source>
</reference>
<protein>
    <recommendedName>
        <fullName evidence="5">3-hydroxyisobutyrate dehydrogenase</fullName>
        <shortName evidence="5">HIBADH</shortName>
        <ecNumber evidence="5">1.1.1.31</ecNumber>
    </recommendedName>
</protein>
<evidence type="ECO:0000256" key="1">
    <source>
        <dbReference type="ARBA" id="ARBA00009080"/>
    </source>
</evidence>
<keyword evidence="9" id="KW-1185">Reference proteome</keyword>
<dbReference type="InterPro" id="IPR029154">
    <property type="entry name" value="HIBADH-like_NADP-bd"/>
</dbReference>
<dbReference type="PROSITE" id="PS00895">
    <property type="entry name" value="3_HYDROXYISOBUT_DH"/>
    <property type="match status" value="1"/>
</dbReference>
<dbReference type="Gene3D" id="1.10.1040.10">
    <property type="entry name" value="N-(1-d-carboxylethyl)-l-norvaline Dehydrogenase, domain 2"/>
    <property type="match status" value="1"/>
</dbReference>
<dbReference type="Gene3D" id="3.40.50.720">
    <property type="entry name" value="NAD(P)-binding Rossmann-like Domain"/>
    <property type="match status" value="1"/>
</dbReference>
<dbReference type="SUPFAM" id="SSF51735">
    <property type="entry name" value="NAD(P)-binding Rossmann-fold domains"/>
    <property type="match status" value="1"/>
</dbReference>
<evidence type="ECO:0000256" key="2">
    <source>
        <dbReference type="ARBA" id="ARBA00022456"/>
    </source>
</evidence>
<organism evidence="8 9">
    <name type="scientific">Microbulbifer taiwanensis</name>
    <dbReference type="NCBI Taxonomy" id="986746"/>
    <lineage>
        <taxon>Bacteria</taxon>
        <taxon>Pseudomonadati</taxon>
        <taxon>Pseudomonadota</taxon>
        <taxon>Gammaproteobacteria</taxon>
        <taxon>Cellvibrionales</taxon>
        <taxon>Microbulbiferaceae</taxon>
        <taxon>Microbulbifer</taxon>
    </lineage>
</organism>
<evidence type="ECO:0000256" key="3">
    <source>
        <dbReference type="ARBA" id="ARBA00023002"/>
    </source>
</evidence>
<comment type="pathway">
    <text evidence="5">Amino-acid degradation; L-valine degradation.</text>
</comment>
<keyword evidence="3 5" id="KW-0560">Oxidoreductase</keyword>
<dbReference type="Proteomes" id="UP001596425">
    <property type="component" value="Unassembled WGS sequence"/>
</dbReference>
<dbReference type="RefSeq" id="WP_193189466.1">
    <property type="nucleotide sequence ID" value="NZ_JACZFR010000007.1"/>
</dbReference>
<dbReference type="EC" id="1.1.1.31" evidence="5"/>
<dbReference type="NCBIfam" id="TIGR01692">
    <property type="entry name" value="HIBADH"/>
    <property type="match status" value="1"/>
</dbReference>
<dbReference type="InterPro" id="IPR006115">
    <property type="entry name" value="6PGDH_NADP-bd"/>
</dbReference>
<dbReference type="InterPro" id="IPR013328">
    <property type="entry name" value="6PGD_dom2"/>
</dbReference>
<dbReference type="PANTHER" id="PTHR22981:SF7">
    <property type="entry name" value="3-HYDROXYISOBUTYRATE DEHYDROGENASE, MITOCHONDRIAL"/>
    <property type="match status" value="1"/>
</dbReference>
<dbReference type="Pfam" id="PF14833">
    <property type="entry name" value="NAD_binding_11"/>
    <property type="match status" value="1"/>
</dbReference>
<gene>
    <name evidence="8" type="primary">mmsB</name>
    <name evidence="8" type="ORF">ACFQBM_07215</name>
</gene>
<dbReference type="InterPro" id="IPR015815">
    <property type="entry name" value="HIBADH-related"/>
</dbReference>
<dbReference type="PIRSF" id="PIRSF000103">
    <property type="entry name" value="HIBADH"/>
    <property type="match status" value="1"/>
</dbReference>
<keyword evidence="2 5" id="KW-0101">Branched-chain amino acid catabolism</keyword>
<evidence type="ECO:0000259" key="6">
    <source>
        <dbReference type="Pfam" id="PF03446"/>
    </source>
</evidence>
<evidence type="ECO:0000256" key="5">
    <source>
        <dbReference type="RuleBase" id="RU910714"/>
    </source>
</evidence>
<proteinExistence type="inferred from homology"/>
<dbReference type="InterPro" id="IPR036291">
    <property type="entry name" value="NAD(P)-bd_dom_sf"/>
</dbReference>
<evidence type="ECO:0000313" key="9">
    <source>
        <dbReference type="Proteomes" id="UP001596425"/>
    </source>
</evidence>
<dbReference type="Pfam" id="PF03446">
    <property type="entry name" value="NAD_binding_2"/>
    <property type="match status" value="1"/>
</dbReference>
<comment type="caution">
    <text evidence="8">The sequence shown here is derived from an EMBL/GenBank/DDBJ whole genome shotgun (WGS) entry which is preliminary data.</text>
</comment>